<feature type="domain" description="SLH" evidence="2">
    <location>
        <begin position="147"/>
        <end position="212"/>
    </location>
</feature>
<reference evidence="3 4" key="1">
    <citation type="journal article" date="2006" name="PLoS Genet.">
        <title>Secrets of soil survival revealed by the genome sequence of Arthrobacter aurescens TC1.</title>
        <authorList>
            <person name="Mongodin E.F."/>
            <person name="Shapir N."/>
            <person name="Daugherty S.C."/>
            <person name="DeBoy R.T."/>
            <person name="Emerson J.B."/>
            <person name="Shvartzbeyn A."/>
            <person name="Radune D."/>
            <person name="Vamathevan J."/>
            <person name="Riggs F."/>
            <person name="Grinberg V."/>
            <person name="Khouri H."/>
            <person name="Wackett L.P."/>
            <person name="Nelson K.E."/>
            <person name="Sadowsky M.J."/>
        </authorList>
    </citation>
    <scope>NUCLEOTIDE SEQUENCE [LARGE SCALE GENOMIC DNA]</scope>
    <source>
        <strain evidence="3 4">TC1</strain>
    </source>
</reference>
<dbReference type="KEGG" id="aau:AAur_3212"/>
<dbReference type="SMART" id="SM00894">
    <property type="entry name" value="Excalibur"/>
    <property type="match status" value="1"/>
</dbReference>
<accession>A1R9J7</accession>
<dbReference type="eggNOG" id="COG1404">
    <property type="taxonomic scope" value="Bacteria"/>
</dbReference>
<dbReference type="Pfam" id="PF00395">
    <property type="entry name" value="SLH"/>
    <property type="match status" value="1"/>
</dbReference>
<protein>
    <submittedName>
        <fullName evidence="3">S-layer domain protein</fullName>
    </submittedName>
</protein>
<evidence type="ECO:0000259" key="2">
    <source>
        <dbReference type="PROSITE" id="PS51272"/>
    </source>
</evidence>
<organism evidence="3 4">
    <name type="scientific">Paenarthrobacter aurescens (strain TC1)</name>
    <dbReference type="NCBI Taxonomy" id="290340"/>
    <lineage>
        <taxon>Bacteria</taxon>
        <taxon>Bacillati</taxon>
        <taxon>Actinomycetota</taxon>
        <taxon>Actinomycetes</taxon>
        <taxon>Micrococcales</taxon>
        <taxon>Micrococcaceae</taxon>
        <taxon>Paenarthrobacter</taxon>
    </lineage>
</organism>
<dbReference type="PROSITE" id="PS51272">
    <property type="entry name" value="SLH"/>
    <property type="match status" value="3"/>
</dbReference>
<dbReference type="PANTHER" id="PTHR24094:SF15">
    <property type="entry name" value="AMP-DEPENDENT SYNTHETASE_LIGASE DOMAIN-CONTAINING PROTEIN-RELATED"/>
    <property type="match status" value="1"/>
</dbReference>
<dbReference type="STRING" id="290340.AAur_3212"/>
<dbReference type="PANTHER" id="PTHR24094">
    <property type="entry name" value="SECRETED PROTEIN"/>
    <property type="match status" value="1"/>
</dbReference>
<feature type="domain" description="SLH" evidence="2">
    <location>
        <begin position="213"/>
        <end position="280"/>
    </location>
</feature>
<sequence length="423" mass="45620">MTFGSGCTVATGQWNSWYDGGTWTNASDVDIDHLVPLAEAWGSGASAWTAEQRRNYANDLTLDVALEAVTDNVNQSKSDRDPAEWMPPLTGTACKYITDWVLVKYRWQLAVDPAESAAISSTLQGGCGTSLVPVPTIAVEPTPVDPGPITFSDVNGSTQFNVEISWLASQGISTGWVESDGSRTYRPLNAVNRDAMAAFLYRLAGKPAFTPPATSPFADITPSSQFYKEITWLAASGISTGWTEQDGTKTYRPLSAVNRDAMAAFLYRFGGNPAFSAPGTSPFVDVQVGSQFYQQITWLASKGISTGWDIGYGCRAYNPVQPVARDAMAAFMYRFVNGGTGGITGSNCSPPPPPVTPQPPVTPRPPVTPQPPANPGNTKNCTDFATWRQAQDWFNYYFPWYGDVAGLDSDGDRIACETRPGHP</sequence>
<dbReference type="eggNOG" id="COG2356">
    <property type="taxonomic scope" value="Bacteria"/>
</dbReference>
<dbReference type="InterPro" id="IPR001119">
    <property type="entry name" value="SLH_dom"/>
</dbReference>
<dbReference type="EMBL" id="CP000474">
    <property type="protein sequence ID" value="ABM06858.1"/>
    <property type="molecule type" value="Genomic_DNA"/>
</dbReference>
<gene>
    <name evidence="3" type="ordered locus">AAur_3212</name>
</gene>
<feature type="region of interest" description="Disordered" evidence="1">
    <location>
        <begin position="344"/>
        <end position="380"/>
    </location>
</feature>
<dbReference type="Pfam" id="PF07510">
    <property type="entry name" value="GmrSD_C"/>
    <property type="match status" value="1"/>
</dbReference>
<name>A1R9J7_PAEAT</name>
<feature type="domain" description="SLH" evidence="2">
    <location>
        <begin position="282"/>
        <end position="346"/>
    </location>
</feature>
<feature type="compositionally biased region" description="Pro residues" evidence="1">
    <location>
        <begin position="349"/>
        <end position="374"/>
    </location>
</feature>
<dbReference type="InterPro" id="IPR011089">
    <property type="entry name" value="GmrSD_C"/>
</dbReference>
<evidence type="ECO:0000313" key="4">
    <source>
        <dbReference type="Proteomes" id="UP000000637"/>
    </source>
</evidence>
<dbReference type="InterPro" id="IPR008613">
    <property type="entry name" value="Excalibur_Ca-bd_domain"/>
</dbReference>
<dbReference type="AlphaFoldDB" id="A1R9J7"/>
<evidence type="ECO:0000256" key="1">
    <source>
        <dbReference type="SAM" id="MobiDB-lite"/>
    </source>
</evidence>
<keyword evidence="4" id="KW-1185">Reference proteome</keyword>
<evidence type="ECO:0000313" key="3">
    <source>
        <dbReference type="EMBL" id="ABM06858.1"/>
    </source>
</evidence>
<proteinExistence type="predicted"/>
<dbReference type="Proteomes" id="UP000000637">
    <property type="component" value="Chromosome"/>
</dbReference>
<dbReference type="HOGENOM" id="CLU_541484_0_0_11"/>